<dbReference type="Proteomes" id="UP001589906">
    <property type="component" value="Unassembled WGS sequence"/>
</dbReference>
<gene>
    <name evidence="2" type="ORF">ACFFGE_02280</name>
</gene>
<proteinExistence type="predicted"/>
<dbReference type="SMART" id="SM00267">
    <property type="entry name" value="GGDEF"/>
    <property type="match status" value="1"/>
</dbReference>
<dbReference type="Gene3D" id="3.30.70.270">
    <property type="match status" value="1"/>
</dbReference>
<keyword evidence="2" id="KW-0808">Transferase</keyword>
<name>A0ABV6R2A2_9CAUL</name>
<dbReference type="RefSeq" id="WP_376833897.1">
    <property type="nucleotide sequence ID" value="NZ_JBHLSW010000003.1"/>
</dbReference>
<dbReference type="InterPro" id="IPR000160">
    <property type="entry name" value="GGDEF_dom"/>
</dbReference>
<feature type="domain" description="GGDEF" evidence="1">
    <location>
        <begin position="309"/>
        <end position="434"/>
    </location>
</feature>
<comment type="caution">
    <text evidence="2">The sequence shown here is derived from an EMBL/GenBank/DDBJ whole genome shotgun (WGS) entry which is preliminary data.</text>
</comment>
<evidence type="ECO:0000313" key="3">
    <source>
        <dbReference type="Proteomes" id="UP001589906"/>
    </source>
</evidence>
<evidence type="ECO:0000313" key="2">
    <source>
        <dbReference type="EMBL" id="MFC0632708.1"/>
    </source>
</evidence>
<dbReference type="InterPro" id="IPR043128">
    <property type="entry name" value="Rev_trsase/Diguanyl_cyclase"/>
</dbReference>
<organism evidence="2 3">
    <name type="scientific">Brevundimonas balnearis</name>
    <dbReference type="NCBI Taxonomy" id="1572858"/>
    <lineage>
        <taxon>Bacteria</taxon>
        <taxon>Pseudomonadati</taxon>
        <taxon>Pseudomonadota</taxon>
        <taxon>Alphaproteobacteria</taxon>
        <taxon>Caulobacterales</taxon>
        <taxon>Caulobacteraceae</taxon>
        <taxon>Brevundimonas</taxon>
    </lineage>
</organism>
<keyword evidence="2" id="KW-0548">Nucleotidyltransferase</keyword>
<reference evidence="2 3" key="1">
    <citation type="submission" date="2024-09" db="EMBL/GenBank/DDBJ databases">
        <authorList>
            <person name="Sun Q."/>
            <person name="Mori K."/>
        </authorList>
    </citation>
    <scope>NUCLEOTIDE SEQUENCE [LARGE SCALE GENOMIC DNA]</scope>
    <source>
        <strain evidence="2 3">NCAIM B.02621</strain>
    </source>
</reference>
<dbReference type="EMBL" id="JBHLSW010000003">
    <property type="protein sequence ID" value="MFC0632708.1"/>
    <property type="molecule type" value="Genomic_DNA"/>
</dbReference>
<evidence type="ECO:0000259" key="1">
    <source>
        <dbReference type="PROSITE" id="PS50887"/>
    </source>
</evidence>
<dbReference type="PROSITE" id="PS50887">
    <property type="entry name" value="GGDEF"/>
    <property type="match status" value="1"/>
</dbReference>
<dbReference type="SUPFAM" id="SSF55073">
    <property type="entry name" value="Nucleotide cyclase"/>
    <property type="match status" value="1"/>
</dbReference>
<protein>
    <submittedName>
        <fullName evidence="2">Diguanylate cyclase domain-containing protein</fullName>
        <ecNumber evidence="2">2.7.7.65</ecNumber>
    </submittedName>
</protein>
<dbReference type="Pfam" id="PF00990">
    <property type="entry name" value="GGDEF"/>
    <property type="match status" value="1"/>
</dbReference>
<keyword evidence="3" id="KW-1185">Reference proteome</keyword>
<dbReference type="GO" id="GO:0052621">
    <property type="term" value="F:diguanylate cyclase activity"/>
    <property type="evidence" value="ECO:0007669"/>
    <property type="project" value="UniProtKB-EC"/>
</dbReference>
<accession>A0ABV6R2A2</accession>
<dbReference type="InterPro" id="IPR029787">
    <property type="entry name" value="Nucleotide_cyclase"/>
</dbReference>
<dbReference type="EC" id="2.7.7.65" evidence="2"/>
<sequence>MISEPRLLVLAKDDARVGALTRGLDALGWRTVTARGVDSAAMALSDLPLEGAVVDGRGFDHTAVQALRDAAKPRSLPVVSLGHGDGIGADLHMSGVAHPVQVGLRLEQLMRASVAEEEFVLRRATFAQRGQALEIEPDGRPLRIMAAGGADRRFLALSNAMAASGADVVAAPTPYTAFDYLHETPFDAVILWGGADHTPALSIASGMKRNTRLFHIPLMLYLRQSIEIDLAEIYHRGIADVASADVPEDETARRALALADSYRRQLGIRRTLESARSSGLTDPATGLFTRELFAVHLARIVEAADRRRRPVSVCVLRLSASTEVTRARAGGWLDRAMPQIGSMVSRLVRAEDTAGRLAAEVFALALPATRAPAARIAAERIAAVIGCTAFDGGPDQAPFVVGFDVGVAELLPGDNPAGLLERATADLARLETAG</sequence>